<keyword evidence="5" id="KW-1185">Reference proteome</keyword>
<dbReference type="Gene3D" id="3.10.10.10">
    <property type="entry name" value="HIV Type 1 Reverse Transcriptase, subunit A, domain 1"/>
    <property type="match status" value="1"/>
</dbReference>
<organism evidence="4 5">
    <name type="scientific">Austropuccinia psidii MF-1</name>
    <dbReference type="NCBI Taxonomy" id="1389203"/>
    <lineage>
        <taxon>Eukaryota</taxon>
        <taxon>Fungi</taxon>
        <taxon>Dikarya</taxon>
        <taxon>Basidiomycota</taxon>
        <taxon>Pucciniomycotina</taxon>
        <taxon>Pucciniomycetes</taxon>
        <taxon>Pucciniales</taxon>
        <taxon>Sphaerophragmiaceae</taxon>
        <taxon>Austropuccinia</taxon>
    </lineage>
</organism>
<dbReference type="InterPro" id="IPR000477">
    <property type="entry name" value="RT_dom"/>
</dbReference>
<dbReference type="OrthoDB" id="2505288at2759"/>
<evidence type="ECO:0000313" key="5">
    <source>
        <dbReference type="Proteomes" id="UP000765509"/>
    </source>
</evidence>
<dbReference type="Proteomes" id="UP000765509">
    <property type="component" value="Unassembled WGS sequence"/>
</dbReference>
<proteinExistence type="predicted"/>
<dbReference type="GO" id="GO:0003824">
    <property type="term" value="F:catalytic activity"/>
    <property type="evidence" value="ECO:0007669"/>
    <property type="project" value="UniProtKB-KW"/>
</dbReference>
<dbReference type="Gene3D" id="3.30.70.270">
    <property type="match status" value="2"/>
</dbReference>
<evidence type="ECO:0000259" key="3">
    <source>
        <dbReference type="Pfam" id="PF17919"/>
    </source>
</evidence>
<dbReference type="Pfam" id="PF00078">
    <property type="entry name" value="RVT_1"/>
    <property type="match status" value="1"/>
</dbReference>
<keyword evidence="1" id="KW-0511">Multifunctional enzyme</keyword>
<dbReference type="InterPro" id="IPR041577">
    <property type="entry name" value="RT_RNaseH_2"/>
</dbReference>
<dbReference type="InterPro" id="IPR050951">
    <property type="entry name" value="Retrovirus_Pol_polyprotein"/>
</dbReference>
<dbReference type="Pfam" id="PF17919">
    <property type="entry name" value="RT_RNaseH_2"/>
    <property type="match status" value="1"/>
</dbReference>
<dbReference type="InterPro" id="IPR043502">
    <property type="entry name" value="DNA/RNA_pol_sf"/>
</dbReference>
<reference evidence="4" key="1">
    <citation type="submission" date="2021-03" db="EMBL/GenBank/DDBJ databases">
        <title>Draft genome sequence of rust myrtle Austropuccinia psidii MF-1, a brazilian biotype.</title>
        <authorList>
            <person name="Quecine M.C."/>
            <person name="Pachon D.M.R."/>
            <person name="Bonatelli M.L."/>
            <person name="Correr F.H."/>
            <person name="Franceschini L.M."/>
            <person name="Leite T.F."/>
            <person name="Margarido G.R.A."/>
            <person name="Almeida C.A."/>
            <person name="Ferrarezi J.A."/>
            <person name="Labate C.A."/>
        </authorList>
    </citation>
    <scope>NUCLEOTIDE SEQUENCE</scope>
    <source>
        <strain evidence="4">MF-1</strain>
    </source>
</reference>
<evidence type="ECO:0008006" key="6">
    <source>
        <dbReference type="Google" id="ProtNLM"/>
    </source>
</evidence>
<dbReference type="PANTHER" id="PTHR37984:SF5">
    <property type="entry name" value="PROTEIN NYNRIN-LIKE"/>
    <property type="match status" value="1"/>
</dbReference>
<gene>
    <name evidence="4" type="ORF">O181_029274</name>
</gene>
<evidence type="ECO:0000259" key="2">
    <source>
        <dbReference type="Pfam" id="PF00078"/>
    </source>
</evidence>
<feature type="domain" description="Reverse transcriptase" evidence="2">
    <location>
        <begin position="232"/>
        <end position="295"/>
    </location>
</feature>
<dbReference type="PANTHER" id="PTHR37984">
    <property type="entry name" value="PROTEIN CBG26694"/>
    <property type="match status" value="1"/>
</dbReference>
<dbReference type="SUPFAM" id="SSF56672">
    <property type="entry name" value="DNA/RNA polymerases"/>
    <property type="match status" value="1"/>
</dbReference>
<protein>
    <recommendedName>
        <fullName evidence="6">Reverse transcriptase domain-containing protein</fullName>
    </recommendedName>
</protein>
<feature type="domain" description="Reverse transcriptase/retrotransposon-derived protein RNase H-like" evidence="3">
    <location>
        <begin position="303"/>
        <end position="395"/>
    </location>
</feature>
<accession>A0A9Q3CS26</accession>
<evidence type="ECO:0000256" key="1">
    <source>
        <dbReference type="ARBA" id="ARBA00023268"/>
    </source>
</evidence>
<dbReference type="EMBL" id="AVOT02010136">
    <property type="protein sequence ID" value="MBW0489559.1"/>
    <property type="molecule type" value="Genomic_DNA"/>
</dbReference>
<comment type="caution">
    <text evidence="4">The sequence shown here is derived from an EMBL/GenBank/DDBJ whole genome shotgun (WGS) entry which is preliminary data.</text>
</comment>
<dbReference type="AlphaFoldDB" id="A0A9Q3CS26"/>
<dbReference type="CDD" id="cd01647">
    <property type="entry name" value="RT_LTR"/>
    <property type="match status" value="1"/>
</dbReference>
<name>A0A9Q3CS26_9BASI</name>
<evidence type="ECO:0000313" key="4">
    <source>
        <dbReference type="EMBL" id="MBW0489559.1"/>
    </source>
</evidence>
<sequence>MSQLHSPKGEDLILGYDFLYHFNPIIDWKNELITYDSSCKDSSGITSSTSNDLATPVNSVALVGELKTPSLPPSVHIPSIIPSQSLLSSRDEVFKEIKDVGEDVAISSPHLFQGDMDLPTLSFHATLEEQWDEEEDPEEIKTVLKLEGLLPPVGSIYSLSKNESEILRAYISENVGKGFIRTSSSSTGACLLFVKKRDGGLCLCVDYCKLNAPTRKNRYPVPPMNQLPTIFNGSTVFSKNLVNDIFADVLDISVVVYLDDIMVFSSSEEEHVKHVASVLQRLGDNSEGLKMDSSKKDSPFIFNEEALSQFQILKEAFTTAPILSHFNPSLTTIVETDASDYPLGAVLSQVNDSGNHPIAFDSHKLPPAELNYDIHDKELLGIVWALKFWRAFLLSLSYSFEFLKDQSSLQYFMSSKVLTCRQSCLAEFLSKFHFSITYHLGKLATLPDDLSCWDNMYPERGVDFISNNPLNFDQFLKENDINESRFFSIRVEFFSDLVDQIQKAVWQDKDYKEILKKLARCESVSDYSLEPKAKFLLFKDILVIPSNHELQLDILQKRCENSFWCGLK</sequence>
<dbReference type="InterPro" id="IPR043128">
    <property type="entry name" value="Rev_trsase/Diguanyl_cyclase"/>
</dbReference>
<dbReference type="CDD" id="cd09274">
    <property type="entry name" value="RNase_HI_RT_Ty3"/>
    <property type="match status" value="1"/>
</dbReference>